<evidence type="ECO:0000313" key="2">
    <source>
        <dbReference type="Proteomes" id="UP000019375"/>
    </source>
</evidence>
<accession>A0A8J2X1B3</accession>
<sequence>MFRLALRIHCVSALKPLPQRLFSSSGRLSQFKEWNSLSKEDKQKFITDYVELFQKKHPCSKGNVMNHSLVEGMKEYDDTPYVFGIIYNEIKSVALGEPADNKKGEGILGDPEFAKLLYK</sequence>
<name>A0A8J2X1B3_ZYGB2</name>
<evidence type="ECO:0000313" key="1">
    <source>
        <dbReference type="EMBL" id="CDF90118.1"/>
    </source>
</evidence>
<dbReference type="AlphaFoldDB" id="A0A8J2X1B3"/>
<reference evidence="2" key="1">
    <citation type="journal article" date="2013" name="Genome Announc.">
        <title>Genome sequence of the food spoilage yeast Zygosaccharomyces bailii CLIB 213(T).</title>
        <authorList>
            <person name="Galeote V."/>
            <person name="Bigey F."/>
            <person name="Devillers H."/>
            <person name="Neuveglise C."/>
            <person name="Dequin S."/>
        </authorList>
    </citation>
    <scope>NUCLEOTIDE SEQUENCE [LARGE SCALE GENOMIC DNA]</scope>
    <source>
        <strain evidence="2">CLIB 213 / ATCC 58445 / CBS 680 / CCRC 21525 / NBRC 1098 / NCYC 1416 / NRRL Y-2227</strain>
    </source>
</reference>
<organism evidence="1 2">
    <name type="scientific">Zygosaccharomyces bailii (strain CLIB 213 / ATCC 58445 / CBS 680 / BCRC 21525 / NBRC 1098 / NCYC 1416 / NRRL Y-2227)</name>
    <dbReference type="NCBI Taxonomy" id="1333698"/>
    <lineage>
        <taxon>Eukaryota</taxon>
        <taxon>Fungi</taxon>
        <taxon>Dikarya</taxon>
        <taxon>Ascomycota</taxon>
        <taxon>Saccharomycotina</taxon>
        <taxon>Saccharomycetes</taxon>
        <taxon>Saccharomycetales</taxon>
        <taxon>Saccharomycetaceae</taxon>
        <taxon>Zygosaccharomyces</taxon>
    </lineage>
</organism>
<dbReference type="OrthoDB" id="3969899at2759"/>
<protein>
    <submittedName>
        <fullName evidence="1">ZYBA0S06-00958g1_1</fullName>
    </submittedName>
</protein>
<dbReference type="EMBL" id="HG316459">
    <property type="protein sequence ID" value="CDF90118.1"/>
    <property type="molecule type" value="Genomic_DNA"/>
</dbReference>
<dbReference type="Proteomes" id="UP000019375">
    <property type="component" value="Unassembled WGS sequence"/>
</dbReference>
<proteinExistence type="predicted"/>
<gene>
    <name evidence="1" type="ORF">BN860_00958g</name>
</gene>
<keyword evidence="2" id="KW-1185">Reference proteome</keyword>